<evidence type="ECO:0000256" key="5">
    <source>
        <dbReference type="ARBA" id="ARBA00023002"/>
    </source>
</evidence>
<feature type="compositionally biased region" description="Low complexity" evidence="6">
    <location>
        <begin position="13"/>
        <end position="22"/>
    </location>
</feature>
<dbReference type="Gene3D" id="3.50.50.100">
    <property type="match status" value="1"/>
</dbReference>
<reference evidence="9" key="1">
    <citation type="journal article" date="2019" name="Int. J. Syst. Evol. Microbiol.">
        <title>The Global Catalogue of Microorganisms (GCM) 10K type strain sequencing project: providing services to taxonomists for standard genome sequencing and annotation.</title>
        <authorList>
            <consortium name="The Broad Institute Genomics Platform"/>
            <consortium name="The Broad Institute Genome Sequencing Center for Infectious Disease"/>
            <person name="Wu L."/>
            <person name="Ma J."/>
        </authorList>
    </citation>
    <scope>NUCLEOTIDE SEQUENCE [LARGE SCALE GENOMIC DNA]</scope>
    <source>
        <strain evidence="9">CCUG 36956</strain>
    </source>
</reference>
<protein>
    <submittedName>
        <fullName evidence="8">NAD(P)/FAD-dependent oxidoreductase</fullName>
        <ecNumber evidence="8">1.6.5.-</ecNumber>
    </submittedName>
</protein>
<dbReference type="InterPro" id="IPR023753">
    <property type="entry name" value="FAD/NAD-binding_dom"/>
</dbReference>
<keyword evidence="5 8" id="KW-0560">Oxidoreductase</keyword>
<dbReference type="EC" id="1.6.5.-" evidence="8"/>
<evidence type="ECO:0000256" key="4">
    <source>
        <dbReference type="ARBA" id="ARBA00022827"/>
    </source>
</evidence>
<dbReference type="Proteomes" id="UP001596379">
    <property type="component" value="Unassembled WGS sequence"/>
</dbReference>
<evidence type="ECO:0000313" key="8">
    <source>
        <dbReference type="EMBL" id="MFC7297309.1"/>
    </source>
</evidence>
<dbReference type="PRINTS" id="PR00411">
    <property type="entry name" value="PNDRDTASEI"/>
</dbReference>
<name>A0ABW2J2F9_9BURK</name>
<dbReference type="SUPFAM" id="SSF51905">
    <property type="entry name" value="FAD/NAD(P)-binding domain"/>
    <property type="match status" value="1"/>
</dbReference>
<comment type="similarity">
    <text evidence="2">Belongs to the NADH dehydrogenase family.</text>
</comment>
<accession>A0ABW2J2F9</accession>
<gene>
    <name evidence="8" type="ORF">ACFQO0_02540</name>
</gene>
<dbReference type="RefSeq" id="WP_382232472.1">
    <property type="nucleotide sequence ID" value="NZ_JBHTCC010000001.1"/>
</dbReference>
<feature type="domain" description="FAD/NAD(P)-binding" evidence="7">
    <location>
        <begin position="28"/>
        <end position="365"/>
    </location>
</feature>
<dbReference type="PANTHER" id="PTHR42913">
    <property type="entry name" value="APOPTOSIS-INDUCING FACTOR 1"/>
    <property type="match status" value="1"/>
</dbReference>
<organism evidence="8 9">
    <name type="scientific">Herminiimonas aquatilis</name>
    <dbReference type="NCBI Taxonomy" id="345342"/>
    <lineage>
        <taxon>Bacteria</taxon>
        <taxon>Pseudomonadati</taxon>
        <taxon>Pseudomonadota</taxon>
        <taxon>Betaproteobacteria</taxon>
        <taxon>Burkholderiales</taxon>
        <taxon>Oxalobacteraceae</taxon>
        <taxon>Herminiimonas</taxon>
    </lineage>
</organism>
<keyword evidence="3" id="KW-0285">Flavoprotein</keyword>
<comment type="caution">
    <text evidence="8">The sequence shown here is derived from an EMBL/GenBank/DDBJ whole genome shotgun (WGS) entry which is preliminary data.</text>
</comment>
<feature type="region of interest" description="Disordered" evidence="6">
    <location>
        <begin position="1"/>
        <end position="25"/>
    </location>
</feature>
<dbReference type="EMBL" id="JBHTCC010000001">
    <property type="protein sequence ID" value="MFC7297309.1"/>
    <property type="molecule type" value="Genomic_DNA"/>
</dbReference>
<dbReference type="InterPro" id="IPR036188">
    <property type="entry name" value="FAD/NAD-bd_sf"/>
</dbReference>
<evidence type="ECO:0000256" key="1">
    <source>
        <dbReference type="ARBA" id="ARBA00001974"/>
    </source>
</evidence>
<sequence>MPTTRKDLDQNISASPSASRRSPAARHRIVVVGGGAGGLELVTELGNKLGKDGKVSVTLVDRASTHIWKPLLHEVAAGSMDANTHQLEYAAQARWHRFVFQQGELLALDRNRKVITISSLLDEEGMELLPQREIAYDTLILAIGSITNFFNVPGAEKNAIAVDTLSQAEHFRRRMIGLCMRAEHAIDTHGDQAHPKLNVAIIGAGATGVELSAELRNTAEVLGAYGLHHLDPLRDIRITVIEAGPRILSGLPEPISIKTKGLLNKLGIDVMTDAKVSEVQAHAVVFANGNSIPADLTVWAAGIRAPAILAELGLPVNRLGQIIVQRTLQTEIDADIFAFGDCAACPWPEKDSTVPPRAQAAHQQASFLFQALKKRMDGQALPQFEYRDLGSLVSLGRFDAVGNLMGPLIGSTLFIEGIMARLLYISLYRMHLVALHGYVRTAADTLGHWLQRKTSPRVKLH</sequence>
<dbReference type="GO" id="GO:0016491">
    <property type="term" value="F:oxidoreductase activity"/>
    <property type="evidence" value="ECO:0007669"/>
    <property type="project" value="UniProtKB-KW"/>
</dbReference>
<evidence type="ECO:0000256" key="6">
    <source>
        <dbReference type="SAM" id="MobiDB-lite"/>
    </source>
</evidence>
<keyword evidence="9" id="KW-1185">Reference proteome</keyword>
<keyword evidence="4" id="KW-0274">FAD</keyword>
<evidence type="ECO:0000313" key="9">
    <source>
        <dbReference type="Proteomes" id="UP001596379"/>
    </source>
</evidence>
<dbReference type="InterPro" id="IPR051169">
    <property type="entry name" value="NADH-Q_oxidoreductase"/>
</dbReference>
<dbReference type="PANTHER" id="PTHR42913:SF3">
    <property type="entry name" value="64 KDA MITOCHONDRIAL NADH DEHYDROGENASE (EUROFUNG)"/>
    <property type="match status" value="1"/>
</dbReference>
<evidence type="ECO:0000256" key="3">
    <source>
        <dbReference type="ARBA" id="ARBA00022630"/>
    </source>
</evidence>
<proteinExistence type="inferred from homology"/>
<evidence type="ECO:0000256" key="2">
    <source>
        <dbReference type="ARBA" id="ARBA00005272"/>
    </source>
</evidence>
<comment type="cofactor">
    <cofactor evidence="1">
        <name>FAD</name>
        <dbReference type="ChEBI" id="CHEBI:57692"/>
    </cofactor>
</comment>
<evidence type="ECO:0000259" key="7">
    <source>
        <dbReference type="Pfam" id="PF07992"/>
    </source>
</evidence>
<dbReference type="Pfam" id="PF07992">
    <property type="entry name" value="Pyr_redox_2"/>
    <property type="match status" value="1"/>
</dbReference>
<dbReference type="PRINTS" id="PR00368">
    <property type="entry name" value="FADPNR"/>
</dbReference>